<dbReference type="AlphaFoldDB" id="A0A430HCI5"/>
<proteinExistence type="predicted"/>
<evidence type="ECO:0000313" key="1">
    <source>
        <dbReference type="EMBL" id="RSZ55217.1"/>
    </source>
</evidence>
<dbReference type="OrthoDB" id="8779543at2"/>
<sequence length="207" mass="22932">MRNASDRHIPAMKRPHHHLNPMNAMEALYDLLVNAYTKFLASGLSVDHARYGVFGIWIGPVEDKPLPVSDSQLERARASSAAWPESFGNLPNPYADLVSFYETGASLGRWENHILDVYGPDGEKLWGIPRSTLLAATKSPPVQEFKRARLSDTDYQLFLVAWESWGRTGNHDICCDLCGSNIIFEKTGAAVKHSCSCGRFTGALRGP</sequence>
<dbReference type="Proteomes" id="UP000278085">
    <property type="component" value="Unassembled WGS sequence"/>
</dbReference>
<gene>
    <name evidence="1" type="ORF">EJB06_30615</name>
</gene>
<accession>A0A430HCI5</accession>
<reference evidence="1 2" key="1">
    <citation type="submission" date="2018-12" db="EMBL/GenBank/DDBJ databases">
        <authorList>
            <person name="Yang E."/>
        </authorList>
    </citation>
    <scope>NUCLEOTIDE SEQUENCE [LARGE SCALE GENOMIC DNA]</scope>
    <source>
        <strain evidence="1 2">SOD</strain>
    </source>
</reference>
<dbReference type="RefSeq" id="WP_126077813.1">
    <property type="nucleotide sequence ID" value="NZ_CP051166.1"/>
</dbReference>
<evidence type="ECO:0000313" key="2">
    <source>
        <dbReference type="Proteomes" id="UP000278085"/>
    </source>
</evidence>
<protein>
    <submittedName>
        <fullName evidence="1">Uncharacterized protein</fullName>
    </submittedName>
</protein>
<organism evidence="1 2">
    <name type="scientific">Massilia atriviolacea</name>
    <dbReference type="NCBI Taxonomy" id="2495579"/>
    <lineage>
        <taxon>Bacteria</taxon>
        <taxon>Pseudomonadati</taxon>
        <taxon>Pseudomonadota</taxon>
        <taxon>Betaproteobacteria</taxon>
        <taxon>Burkholderiales</taxon>
        <taxon>Oxalobacteraceae</taxon>
        <taxon>Telluria group</taxon>
        <taxon>Massilia</taxon>
    </lineage>
</organism>
<comment type="caution">
    <text evidence="1">The sequence shown here is derived from an EMBL/GenBank/DDBJ whole genome shotgun (WGS) entry which is preliminary data.</text>
</comment>
<keyword evidence="2" id="KW-1185">Reference proteome</keyword>
<dbReference type="EMBL" id="RXLQ01000031">
    <property type="protein sequence ID" value="RSZ55217.1"/>
    <property type="molecule type" value="Genomic_DNA"/>
</dbReference>
<name>A0A430HCI5_9BURK</name>